<keyword evidence="4" id="KW-1185">Reference proteome</keyword>
<feature type="transmembrane region" description="Helical" evidence="2">
    <location>
        <begin position="562"/>
        <end position="587"/>
    </location>
</feature>
<sequence length="660" mass="74852">MQRVLAFMYSDVWTPPSSDEALLDELVAADKYGVARLKVVLCEANAVVTLENCMEVLVLADMVHAMLLYENAITFVLNHLHVLAAAPSFMQVAEEYPKLMHEVIHRPSRNKERMMWRAWERDYDKATADQPQSNPAKLTLMVPFVFLAASAVSFAHVSAQLPQLGSYIPAINAVVFVALCAYCFRDLLHCSAVASSTKDPTDRIKIWKKQIHDYIQASGSTYDRSDLARRIVPLARPVAAILVHVHPLAVQEGFEFITSVVTEVGLPHIRPLLVAVITSLIHDTKCSQSQCIASVARFAIFDVTCIAECFVPHIALDGRMRQMYYHVLRTVVDGPSALLLMEMDQYDMLLHVILECLEHFRDPLRQQMAVVMQVALDHEHLLVLWRSHWDVATKRRYVAAMPDSRRLAKLWAPKKRRAQERLPLRRHFPEIGKKALDESDLLSSIHHDDDDGNDVRHSTNEDTIDQINSTKHMTTIQNDLYDEVHRVSRPRTSSNPLPSQPRKPKQQQHSPLQRATASFTSAPPPPSSPSPSSSPPVVPRPSCPPYSWSVQRTWTQFYNMGGLMWMLVMASVLFGICGVLHAVLVYAQDFEAWKVRIALSDYQVSLDRCEREIQRVTWQLETMARDPVDQSHEWTQDHAAAKAISTAWQAIHDQVDIQPK</sequence>
<dbReference type="VEuPathDB" id="FungiDB:H257_14488"/>
<dbReference type="AlphaFoldDB" id="A0A3R7X1X1"/>
<name>A0A3R7X1X1_APHAT</name>
<keyword evidence="2" id="KW-1133">Transmembrane helix</keyword>
<dbReference type="CDD" id="cd14733">
    <property type="entry name" value="BACK"/>
    <property type="match status" value="1"/>
</dbReference>
<feature type="compositionally biased region" description="Polar residues" evidence="1">
    <location>
        <begin position="507"/>
        <end position="520"/>
    </location>
</feature>
<evidence type="ECO:0008006" key="5">
    <source>
        <dbReference type="Google" id="ProtNLM"/>
    </source>
</evidence>
<feature type="region of interest" description="Disordered" evidence="1">
    <location>
        <begin position="443"/>
        <end position="474"/>
    </location>
</feature>
<evidence type="ECO:0000313" key="3">
    <source>
        <dbReference type="EMBL" id="RQM24909.1"/>
    </source>
</evidence>
<dbReference type="Proteomes" id="UP000284702">
    <property type="component" value="Unassembled WGS sequence"/>
</dbReference>
<keyword evidence="2" id="KW-0812">Transmembrane</keyword>
<feature type="compositionally biased region" description="Basic and acidic residues" evidence="1">
    <location>
        <begin position="445"/>
        <end position="460"/>
    </location>
</feature>
<feature type="compositionally biased region" description="Pro residues" evidence="1">
    <location>
        <begin position="522"/>
        <end position="541"/>
    </location>
</feature>
<reference evidence="3" key="1">
    <citation type="submission" date="2018-07" db="EMBL/GenBank/DDBJ databases">
        <title>Annotation of Aphanomyces astaci genome assembly.</title>
        <authorList>
            <person name="Studholme D.J."/>
        </authorList>
    </citation>
    <scope>NUCLEOTIDE SEQUENCE [LARGE SCALE GENOMIC DNA]</scope>
    <source>
        <strain evidence="3">Pc</strain>
    </source>
</reference>
<dbReference type="EMBL" id="MZMZ02002641">
    <property type="protein sequence ID" value="RQM24909.1"/>
    <property type="molecule type" value="Genomic_DNA"/>
</dbReference>
<dbReference type="Gene3D" id="1.25.40.420">
    <property type="match status" value="1"/>
</dbReference>
<evidence type="ECO:0000256" key="1">
    <source>
        <dbReference type="SAM" id="MobiDB-lite"/>
    </source>
</evidence>
<dbReference type="PANTHER" id="PTHR24413">
    <property type="entry name" value="SPECKLE-TYPE POZ PROTEIN"/>
    <property type="match status" value="1"/>
</dbReference>
<accession>A0A3R7X1X1</accession>
<dbReference type="VEuPathDB" id="FungiDB:H257_14489"/>
<evidence type="ECO:0000256" key="2">
    <source>
        <dbReference type="SAM" id="Phobius"/>
    </source>
</evidence>
<protein>
    <recommendedName>
        <fullName evidence="5">BTB domain-containing protein</fullName>
    </recommendedName>
</protein>
<gene>
    <name evidence="3" type="ORF">B5M09_006314</name>
</gene>
<feature type="region of interest" description="Disordered" evidence="1">
    <location>
        <begin position="487"/>
        <end position="541"/>
    </location>
</feature>
<keyword evidence="2" id="KW-0472">Membrane</keyword>
<evidence type="ECO:0000313" key="4">
    <source>
        <dbReference type="Proteomes" id="UP000284702"/>
    </source>
</evidence>
<organism evidence="3 4">
    <name type="scientific">Aphanomyces astaci</name>
    <name type="common">Crayfish plague agent</name>
    <dbReference type="NCBI Taxonomy" id="112090"/>
    <lineage>
        <taxon>Eukaryota</taxon>
        <taxon>Sar</taxon>
        <taxon>Stramenopiles</taxon>
        <taxon>Oomycota</taxon>
        <taxon>Saprolegniomycetes</taxon>
        <taxon>Saprolegniales</taxon>
        <taxon>Verrucalvaceae</taxon>
        <taxon>Aphanomyces</taxon>
    </lineage>
</organism>
<proteinExistence type="predicted"/>
<comment type="caution">
    <text evidence="3">The sequence shown here is derived from an EMBL/GenBank/DDBJ whole genome shotgun (WGS) entry which is preliminary data.</text>
</comment>
<feature type="compositionally biased region" description="Polar residues" evidence="1">
    <location>
        <begin position="465"/>
        <end position="474"/>
    </location>
</feature>